<keyword evidence="6" id="KW-1185">Reference proteome</keyword>
<accession>A0ABV7L4W6</accession>
<sequence>MTDRLPDAPFALGIFDLDGTLVDSEPLANRLFAEHLTACGVPMGAAEAARLFTGLRMPDCYALVQRDFGVRLPADFHDRLQAATFDALRRDLLPVSGAAEMLASLNLPKVVASSSEPEKIDLSLRATGLAEHFLRCFSATQVARGKPAPDLFLLAASEMGAAAERCFVVEDSDPGVQAGLAAGMPTFALVPPDGHDAERRRHRLAAAGALVVAGLDEIPRLLSGRLGAG</sequence>
<name>A0ABV7L4W6_9PROT</name>
<keyword evidence="4" id="KW-0460">Magnesium</keyword>
<dbReference type="InterPro" id="IPR006439">
    <property type="entry name" value="HAD-SF_hydro_IA"/>
</dbReference>
<evidence type="ECO:0000256" key="1">
    <source>
        <dbReference type="ARBA" id="ARBA00001946"/>
    </source>
</evidence>
<dbReference type="Proteomes" id="UP001595528">
    <property type="component" value="Unassembled WGS sequence"/>
</dbReference>
<dbReference type="SFLD" id="SFLDS00003">
    <property type="entry name" value="Haloacid_Dehalogenase"/>
    <property type="match status" value="1"/>
</dbReference>
<organism evidence="5 6">
    <name type="scientific">Marinibaculum pumilum</name>
    <dbReference type="NCBI Taxonomy" id="1766165"/>
    <lineage>
        <taxon>Bacteria</taxon>
        <taxon>Pseudomonadati</taxon>
        <taxon>Pseudomonadota</taxon>
        <taxon>Alphaproteobacteria</taxon>
        <taxon>Rhodospirillales</taxon>
        <taxon>Rhodospirillaceae</taxon>
        <taxon>Marinibaculum</taxon>
    </lineage>
</organism>
<dbReference type="Gene3D" id="1.10.150.240">
    <property type="entry name" value="Putative phosphatase, domain 2"/>
    <property type="match status" value="1"/>
</dbReference>
<dbReference type="EMBL" id="JBHRTR010000034">
    <property type="protein sequence ID" value="MFC3229668.1"/>
    <property type="molecule type" value="Genomic_DNA"/>
</dbReference>
<dbReference type="SUPFAM" id="SSF56784">
    <property type="entry name" value="HAD-like"/>
    <property type="match status" value="1"/>
</dbReference>
<evidence type="ECO:0000256" key="2">
    <source>
        <dbReference type="ARBA" id="ARBA00006171"/>
    </source>
</evidence>
<dbReference type="Gene3D" id="3.40.50.1000">
    <property type="entry name" value="HAD superfamily/HAD-like"/>
    <property type="match status" value="1"/>
</dbReference>
<dbReference type="InterPro" id="IPR023214">
    <property type="entry name" value="HAD_sf"/>
</dbReference>
<dbReference type="InterPro" id="IPR036412">
    <property type="entry name" value="HAD-like_sf"/>
</dbReference>
<dbReference type="InterPro" id="IPR023198">
    <property type="entry name" value="PGP-like_dom2"/>
</dbReference>
<reference evidence="6" key="1">
    <citation type="journal article" date="2019" name="Int. J. Syst. Evol. Microbiol.">
        <title>The Global Catalogue of Microorganisms (GCM) 10K type strain sequencing project: providing services to taxonomists for standard genome sequencing and annotation.</title>
        <authorList>
            <consortium name="The Broad Institute Genomics Platform"/>
            <consortium name="The Broad Institute Genome Sequencing Center for Infectious Disease"/>
            <person name="Wu L."/>
            <person name="Ma J."/>
        </authorList>
    </citation>
    <scope>NUCLEOTIDE SEQUENCE [LARGE SCALE GENOMIC DNA]</scope>
    <source>
        <strain evidence="6">KCTC 42964</strain>
    </source>
</reference>
<dbReference type="Pfam" id="PF00702">
    <property type="entry name" value="Hydrolase"/>
    <property type="match status" value="1"/>
</dbReference>
<evidence type="ECO:0000313" key="5">
    <source>
        <dbReference type="EMBL" id="MFC3229668.1"/>
    </source>
</evidence>
<dbReference type="NCBIfam" id="TIGR01509">
    <property type="entry name" value="HAD-SF-IA-v3"/>
    <property type="match status" value="1"/>
</dbReference>
<protein>
    <submittedName>
        <fullName evidence="5">HAD family hydrolase</fullName>
    </submittedName>
</protein>
<dbReference type="RefSeq" id="WP_379904090.1">
    <property type="nucleotide sequence ID" value="NZ_JBHRTR010000034.1"/>
</dbReference>
<evidence type="ECO:0000256" key="3">
    <source>
        <dbReference type="ARBA" id="ARBA00022723"/>
    </source>
</evidence>
<comment type="cofactor">
    <cofactor evidence="1">
        <name>Mg(2+)</name>
        <dbReference type="ChEBI" id="CHEBI:18420"/>
    </cofactor>
</comment>
<comment type="caution">
    <text evidence="5">The sequence shown here is derived from an EMBL/GenBank/DDBJ whole genome shotgun (WGS) entry which is preliminary data.</text>
</comment>
<gene>
    <name evidence="5" type="ORF">ACFOGJ_20635</name>
</gene>
<dbReference type="SFLD" id="SFLDG01129">
    <property type="entry name" value="C1.5:_HAD__Beta-PGM__Phosphata"/>
    <property type="match status" value="1"/>
</dbReference>
<comment type="similarity">
    <text evidence="2">Belongs to the HAD-like hydrolase superfamily. CbbY/CbbZ/Gph/YieH family.</text>
</comment>
<dbReference type="PANTHER" id="PTHR46193:SF10">
    <property type="entry name" value="6-PHOSPHOGLUCONATE PHOSPHATASE"/>
    <property type="match status" value="1"/>
</dbReference>
<dbReference type="InterPro" id="IPR051600">
    <property type="entry name" value="Beta-PGM-like"/>
</dbReference>
<keyword evidence="3" id="KW-0479">Metal-binding</keyword>
<proteinExistence type="inferred from homology"/>
<evidence type="ECO:0000313" key="6">
    <source>
        <dbReference type="Proteomes" id="UP001595528"/>
    </source>
</evidence>
<dbReference type="GO" id="GO:0016787">
    <property type="term" value="F:hydrolase activity"/>
    <property type="evidence" value="ECO:0007669"/>
    <property type="project" value="UniProtKB-KW"/>
</dbReference>
<keyword evidence="5" id="KW-0378">Hydrolase</keyword>
<dbReference type="PANTHER" id="PTHR46193">
    <property type="entry name" value="6-PHOSPHOGLUCONATE PHOSPHATASE"/>
    <property type="match status" value="1"/>
</dbReference>
<evidence type="ECO:0000256" key="4">
    <source>
        <dbReference type="ARBA" id="ARBA00022842"/>
    </source>
</evidence>